<evidence type="ECO:0008006" key="3">
    <source>
        <dbReference type="Google" id="ProtNLM"/>
    </source>
</evidence>
<dbReference type="PANTHER" id="PTHR11183">
    <property type="entry name" value="GLYCOGENIN SUBFAMILY MEMBER"/>
    <property type="match status" value="1"/>
</dbReference>
<name>A0ABR3G9I6_9PEZI</name>
<dbReference type="Gene3D" id="3.90.550.10">
    <property type="entry name" value="Spore Coat Polysaccharide Biosynthesis Protein SpsA, Chain A"/>
    <property type="match status" value="1"/>
</dbReference>
<gene>
    <name evidence="1" type="ORF">Q9L58_008880</name>
</gene>
<sequence>MSRLPLRLAALTVFFFSFLLFLSGWIVQQRSLSAMQAALNPRLATPTAPPSRPSTLRLRLWGQTDRKNSRVSSESVSGRGETVAYVQYVADKGKLCNSIMILAELDRLGTAADKVLLYPHSWVADEEGTWSRLLRVAEQRYGVVVKAVDPLVEAEDAPAVSLLHAFAETKYSRVLHLDSSGMVLRHFDELLFSAPPVPVAGTRAYWRSLKQQAEAPLSNHLLLIEPSLRELERVTSHLNKDPNISPMELINRLYASHALILPQNPYDTLISEFRTNNHERYIIGGKADWDPTTIREQSYYVNFEDEETPKPWHIFPRETEERVRPKTPDDERVWKALYSSWARQRMDVCGLDLEP</sequence>
<dbReference type="InterPro" id="IPR029044">
    <property type="entry name" value="Nucleotide-diphossugar_trans"/>
</dbReference>
<evidence type="ECO:0000313" key="2">
    <source>
        <dbReference type="Proteomes" id="UP001447188"/>
    </source>
</evidence>
<keyword evidence="2" id="KW-1185">Reference proteome</keyword>
<reference evidence="1 2" key="1">
    <citation type="submission" date="2024-02" db="EMBL/GenBank/DDBJ databases">
        <title>Discinaceae phylogenomics.</title>
        <authorList>
            <person name="Dirks A.C."/>
            <person name="James T.Y."/>
        </authorList>
    </citation>
    <scope>NUCLEOTIDE SEQUENCE [LARGE SCALE GENOMIC DNA]</scope>
    <source>
        <strain evidence="1 2">ACD0624</strain>
    </source>
</reference>
<accession>A0ABR3G9I6</accession>
<dbReference type="EMBL" id="JBBBZM010000179">
    <property type="protein sequence ID" value="KAL0632246.1"/>
    <property type="molecule type" value="Genomic_DNA"/>
</dbReference>
<protein>
    <recommendedName>
        <fullName evidence="3">Glycosyltransferase family 8 protein</fullName>
    </recommendedName>
</protein>
<dbReference type="InterPro" id="IPR050587">
    <property type="entry name" value="GNT1/Glycosyltrans_8"/>
</dbReference>
<proteinExistence type="predicted"/>
<dbReference type="Proteomes" id="UP001447188">
    <property type="component" value="Unassembled WGS sequence"/>
</dbReference>
<organism evidence="1 2">
    <name type="scientific">Discina gigas</name>
    <dbReference type="NCBI Taxonomy" id="1032678"/>
    <lineage>
        <taxon>Eukaryota</taxon>
        <taxon>Fungi</taxon>
        <taxon>Dikarya</taxon>
        <taxon>Ascomycota</taxon>
        <taxon>Pezizomycotina</taxon>
        <taxon>Pezizomycetes</taxon>
        <taxon>Pezizales</taxon>
        <taxon>Discinaceae</taxon>
        <taxon>Discina</taxon>
    </lineage>
</organism>
<dbReference type="SUPFAM" id="SSF53448">
    <property type="entry name" value="Nucleotide-diphospho-sugar transferases"/>
    <property type="match status" value="1"/>
</dbReference>
<comment type="caution">
    <text evidence="1">The sequence shown here is derived from an EMBL/GenBank/DDBJ whole genome shotgun (WGS) entry which is preliminary data.</text>
</comment>
<evidence type="ECO:0000313" key="1">
    <source>
        <dbReference type="EMBL" id="KAL0632246.1"/>
    </source>
</evidence>